<dbReference type="SUPFAM" id="SSF63748">
    <property type="entry name" value="Tudor/PWWP/MBT"/>
    <property type="match status" value="1"/>
</dbReference>
<keyword evidence="1 2" id="KW-0694">RNA-binding</keyword>
<evidence type="ECO:0000313" key="5">
    <source>
        <dbReference type="EMBL" id="CAI9724516.1"/>
    </source>
</evidence>
<dbReference type="AlphaFoldDB" id="A0AA36AYA0"/>
<dbReference type="GO" id="GO:0005737">
    <property type="term" value="C:cytoplasm"/>
    <property type="evidence" value="ECO:0007669"/>
    <property type="project" value="TreeGrafter"/>
</dbReference>
<dbReference type="InterPro" id="IPR002999">
    <property type="entry name" value="Tudor"/>
</dbReference>
<gene>
    <name evidence="5" type="ORF">OCTVUL_1B012439</name>
</gene>
<dbReference type="GO" id="GO:1990904">
    <property type="term" value="C:ribonucleoprotein complex"/>
    <property type="evidence" value="ECO:0007669"/>
    <property type="project" value="TreeGrafter"/>
</dbReference>
<evidence type="ECO:0000256" key="3">
    <source>
        <dbReference type="SAM" id="MobiDB-lite"/>
    </source>
</evidence>
<dbReference type="PANTHER" id="PTHR23003:SF54">
    <property type="entry name" value="REGULATOR OF RDNA TRANSCRIPTION PROTEIN 5"/>
    <property type="match status" value="1"/>
</dbReference>
<dbReference type="Pfam" id="PF00076">
    <property type="entry name" value="RRM_1"/>
    <property type="match status" value="1"/>
</dbReference>
<dbReference type="GO" id="GO:0005634">
    <property type="term" value="C:nucleus"/>
    <property type="evidence" value="ECO:0007669"/>
    <property type="project" value="TreeGrafter"/>
</dbReference>
<protein>
    <submittedName>
        <fullName evidence="5">Domain-containing 10-like isoform X3</fullName>
    </submittedName>
</protein>
<dbReference type="CDD" id="cd20379">
    <property type="entry name" value="Tudor_dTUD-like"/>
    <property type="match status" value="1"/>
</dbReference>
<dbReference type="InterPro" id="IPR012677">
    <property type="entry name" value="Nucleotide-bd_a/b_plait_sf"/>
</dbReference>
<dbReference type="InterPro" id="IPR035979">
    <property type="entry name" value="RBD_domain_sf"/>
</dbReference>
<dbReference type="PROSITE" id="PS50102">
    <property type="entry name" value="RRM"/>
    <property type="match status" value="2"/>
</dbReference>
<dbReference type="GO" id="GO:0003729">
    <property type="term" value="F:mRNA binding"/>
    <property type="evidence" value="ECO:0007669"/>
    <property type="project" value="TreeGrafter"/>
</dbReference>
<dbReference type="Pfam" id="PF00567">
    <property type="entry name" value="TUDOR"/>
    <property type="match status" value="1"/>
</dbReference>
<organism evidence="5 6">
    <name type="scientific">Octopus vulgaris</name>
    <name type="common">Common octopus</name>
    <dbReference type="NCBI Taxonomy" id="6645"/>
    <lineage>
        <taxon>Eukaryota</taxon>
        <taxon>Metazoa</taxon>
        <taxon>Spiralia</taxon>
        <taxon>Lophotrochozoa</taxon>
        <taxon>Mollusca</taxon>
        <taxon>Cephalopoda</taxon>
        <taxon>Coleoidea</taxon>
        <taxon>Octopodiformes</taxon>
        <taxon>Octopoda</taxon>
        <taxon>Incirrata</taxon>
        <taxon>Octopodidae</taxon>
        <taxon>Octopus</taxon>
    </lineage>
</organism>
<dbReference type="Gene3D" id="2.30.30.140">
    <property type="match status" value="1"/>
</dbReference>
<keyword evidence="6" id="KW-1185">Reference proteome</keyword>
<dbReference type="PANTHER" id="PTHR23003">
    <property type="entry name" value="RNA RECOGNITION MOTIF RRM DOMAIN CONTAINING PROTEIN"/>
    <property type="match status" value="1"/>
</dbReference>
<dbReference type="SUPFAM" id="SSF54928">
    <property type="entry name" value="RNA-binding domain, RBD"/>
    <property type="match status" value="2"/>
</dbReference>
<feature type="domain" description="RRM" evidence="4">
    <location>
        <begin position="45"/>
        <end position="117"/>
    </location>
</feature>
<reference evidence="5" key="1">
    <citation type="submission" date="2023-08" db="EMBL/GenBank/DDBJ databases">
        <authorList>
            <person name="Alioto T."/>
            <person name="Alioto T."/>
            <person name="Gomez Garrido J."/>
        </authorList>
    </citation>
    <scope>NUCLEOTIDE SEQUENCE</scope>
</reference>
<dbReference type="CDD" id="cd00590">
    <property type="entry name" value="RRM_SF"/>
    <property type="match status" value="1"/>
</dbReference>
<accession>A0AA36AYA0</accession>
<dbReference type="Gene3D" id="3.30.70.330">
    <property type="match status" value="2"/>
</dbReference>
<evidence type="ECO:0000256" key="2">
    <source>
        <dbReference type="PROSITE-ProRule" id="PRU00176"/>
    </source>
</evidence>
<name>A0AA36AYA0_OCTVU</name>
<proteinExistence type="predicted"/>
<feature type="region of interest" description="Disordered" evidence="3">
    <location>
        <begin position="121"/>
        <end position="164"/>
    </location>
</feature>
<feature type="domain" description="RRM" evidence="4">
    <location>
        <begin position="206"/>
        <end position="278"/>
    </location>
</feature>
<dbReference type="InterPro" id="IPR050374">
    <property type="entry name" value="RRT5_SRSF_SR"/>
</dbReference>
<dbReference type="InterPro" id="IPR000504">
    <property type="entry name" value="RRM_dom"/>
</dbReference>
<dbReference type="SMART" id="SM00360">
    <property type="entry name" value="RRM"/>
    <property type="match status" value="2"/>
</dbReference>
<dbReference type="EMBL" id="OX597819">
    <property type="protein sequence ID" value="CAI9724516.1"/>
    <property type="molecule type" value="Genomic_DNA"/>
</dbReference>
<evidence type="ECO:0000313" key="6">
    <source>
        <dbReference type="Proteomes" id="UP001162480"/>
    </source>
</evidence>
<dbReference type="Proteomes" id="UP001162480">
    <property type="component" value="Chromosome 6"/>
</dbReference>
<evidence type="ECO:0000259" key="4">
    <source>
        <dbReference type="PROSITE" id="PS50102"/>
    </source>
</evidence>
<evidence type="ECO:0000256" key="1">
    <source>
        <dbReference type="ARBA" id="ARBA00022884"/>
    </source>
</evidence>
<sequence>MHPQKSIHKKLSDIKIKVTMDNMSEIMMATDQIIPESDLLNKFENIVYIGNIDSSSTEEELKTFFIGINILNLTILKKSHKCFAFAKVGCKSDIDKIFRSYGKLFKSRRLIIKSYKQQSKSNDSIMEESPQKMVSQKTKSKKSEKKSATSHIHNSKQLEPKPAVMPPLEDIGFNLQENETNSELNTSALGKVLRNDYETVSFENGICLFVGNFPYGTSENDLMELFHPVNPLFALVKNSDNKKYSTQSFIYFWNTFDLKRAIKKFDKSTYKGHVLLVSSPYVEAILTNDNFSNSSGSVEEVQENTTASDQDPIISFHKETARLIHIYREFSLESELLTNEIVVCITRVVNRYCFWAHVVSEKNGRCKEFMSIHKCLQETAFSWKKTKSAGRCVAMYHSKWFRGYILKIISSECAEVFFVDVGNIAEINFQFIRLSSDIIWRLSPMARAFKIPKSFKELPGNVLQEKISLVILKLETASSGYITLVKMKD</sequence>